<accession>A0A8S5U8F0</accession>
<name>A0A8S5U8F0_9CAUD</name>
<sequence length="103" mass="12694">MIIRLKRECLKRQKRFWRCLVDMERSKYCQELCDALELYGKTWTDRSNACVEHIYFKFRGNWVSVLYGDDIRGFPHKFLVWEMSNYSYSPRVMDVEKIIDKYF</sequence>
<organism evidence="1">
    <name type="scientific">Siphoviridae sp. ct9j27</name>
    <dbReference type="NCBI Taxonomy" id="2825369"/>
    <lineage>
        <taxon>Viruses</taxon>
        <taxon>Duplodnaviria</taxon>
        <taxon>Heunggongvirae</taxon>
        <taxon>Uroviricota</taxon>
        <taxon>Caudoviricetes</taxon>
    </lineage>
</organism>
<protein>
    <submittedName>
        <fullName evidence="1">Uncharacterized protein</fullName>
    </submittedName>
</protein>
<reference evidence="1" key="1">
    <citation type="journal article" date="2021" name="Proc. Natl. Acad. Sci. U.S.A.">
        <title>A Catalog of Tens of Thousands of Viruses from Human Metagenomes Reveals Hidden Associations with Chronic Diseases.</title>
        <authorList>
            <person name="Tisza M.J."/>
            <person name="Buck C.B."/>
        </authorList>
    </citation>
    <scope>NUCLEOTIDE SEQUENCE</scope>
    <source>
        <strain evidence="1">Ct9j27</strain>
    </source>
</reference>
<proteinExistence type="predicted"/>
<evidence type="ECO:0000313" key="1">
    <source>
        <dbReference type="EMBL" id="DAF90744.1"/>
    </source>
</evidence>
<dbReference type="EMBL" id="BK016036">
    <property type="protein sequence ID" value="DAF90744.1"/>
    <property type="molecule type" value="Genomic_DNA"/>
</dbReference>